<reference evidence="6 7" key="1">
    <citation type="submission" date="2016-11" db="EMBL/GenBank/DDBJ databases">
        <authorList>
            <person name="Jaros S."/>
            <person name="Januszkiewicz K."/>
            <person name="Wedrychowicz H."/>
        </authorList>
    </citation>
    <scope>NUCLEOTIDE SEQUENCE [LARGE SCALE GENOMIC DNA]</scope>
    <source>
        <strain evidence="6 7">CGMCC 4.2025</strain>
    </source>
</reference>
<dbReference type="GO" id="GO:0005576">
    <property type="term" value="C:extracellular region"/>
    <property type="evidence" value="ECO:0007669"/>
    <property type="project" value="TreeGrafter"/>
</dbReference>
<sequence>MAAACTLALLGALVPLQDDPAPLSAGRPAQVTWAQYAATQDGSGTCTQPERSLDPNLGSTTGAAVARIRKYGKLKVGVDQNSYLWGFRDPATGDLAGFDIDLVKAIAKDILGDENAVQYLTVPTADRIKDIKSGAVDMVVRTMTINCERLKDVAFSTAYFTAGQQILTSGGSSITGFDDSLRGRTVCTATGSTGQKKLQGDRHGADVMLVANQLDCLVQLQLHLADAVFTDNALGAGQAAQDPAVHLVGKTVTDEPYGVAMNLADTDLVRRVNKVLNAYRADGSWQASYHHWLEADLPGIKPPVPLYK</sequence>
<feature type="domain" description="Solute-binding protein family 3/N-terminal" evidence="5">
    <location>
        <begin position="73"/>
        <end position="296"/>
    </location>
</feature>
<dbReference type="PANTHER" id="PTHR30085:SF6">
    <property type="entry name" value="ABC TRANSPORTER GLUTAMINE-BINDING PROTEIN GLNH"/>
    <property type="match status" value="1"/>
</dbReference>
<keyword evidence="7" id="KW-1185">Reference proteome</keyword>
<dbReference type="SMART" id="SM00062">
    <property type="entry name" value="PBPb"/>
    <property type="match status" value="1"/>
</dbReference>
<dbReference type="SUPFAM" id="SSF53850">
    <property type="entry name" value="Periplasmic binding protein-like II"/>
    <property type="match status" value="1"/>
</dbReference>
<protein>
    <submittedName>
        <fullName evidence="6">Amino acid ABC transporter substrate-binding protein, PAAT family</fullName>
    </submittedName>
</protein>
<dbReference type="GO" id="GO:0030288">
    <property type="term" value="C:outer membrane-bounded periplasmic space"/>
    <property type="evidence" value="ECO:0007669"/>
    <property type="project" value="TreeGrafter"/>
</dbReference>
<dbReference type="PROSITE" id="PS01039">
    <property type="entry name" value="SBP_BACTERIAL_3"/>
    <property type="match status" value="1"/>
</dbReference>
<dbReference type="AlphaFoldDB" id="A0A1M6WU69"/>
<evidence type="ECO:0000256" key="4">
    <source>
        <dbReference type="RuleBase" id="RU003744"/>
    </source>
</evidence>
<dbReference type="InterPro" id="IPR051455">
    <property type="entry name" value="Bact_solute-bind_prot3"/>
</dbReference>
<keyword evidence="2" id="KW-0813">Transport</keyword>
<dbReference type="EMBL" id="FRBI01000002">
    <property type="protein sequence ID" value="SHK97181.1"/>
    <property type="molecule type" value="Genomic_DNA"/>
</dbReference>
<dbReference type="CDD" id="cd13690">
    <property type="entry name" value="PBP2_GluB"/>
    <property type="match status" value="1"/>
</dbReference>
<evidence type="ECO:0000256" key="1">
    <source>
        <dbReference type="ARBA" id="ARBA00010333"/>
    </source>
</evidence>
<evidence type="ECO:0000256" key="2">
    <source>
        <dbReference type="ARBA" id="ARBA00022448"/>
    </source>
</evidence>
<dbReference type="Proteomes" id="UP000184111">
    <property type="component" value="Unassembled WGS sequence"/>
</dbReference>
<dbReference type="STRING" id="310782.SAMN05216499_102213"/>
<evidence type="ECO:0000313" key="7">
    <source>
        <dbReference type="Proteomes" id="UP000184111"/>
    </source>
</evidence>
<evidence type="ECO:0000313" key="6">
    <source>
        <dbReference type="EMBL" id="SHK97181.1"/>
    </source>
</evidence>
<dbReference type="InterPro" id="IPR018313">
    <property type="entry name" value="SBP_3_CS"/>
</dbReference>
<dbReference type="Gene3D" id="3.40.190.10">
    <property type="entry name" value="Periplasmic binding protein-like II"/>
    <property type="match status" value="2"/>
</dbReference>
<evidence type="ECO:0000256" key="3">
    <source>
        <dbReference type="ARBA" id="ARBA00022729"/>
    </source>
</evidence>
<organism evidence="6 7">
    <name type="scientific">Actinacidiphila paucisporea</name>
    <dbReference type="NCBI Taxonomy" id="310782"/>
    <lineage>
        <taxon>Bacteria</taxon>
        <taxon>Bacillati</taxon>
        <taxon>Actinomycetota</taxon>
        <taxon>Actinomycetes</taxon>
        <taxon>Kitasatosporales</taxon>
        <taxon>Streptomycetaceae</taxon>
        <taxon>Actinacidiphila</taxon>
    </lineage>
</organism>
<gene>
    <name evidence="6" type="ORF">SAMN05216499_102213</name>
</gene>
<dbReference type="GO" id="GO:0006865">
    <property type="term" value="P:amino acid transport"/>
    <property type="evidence" value="ECO:0007669"/>
    <property type="project" value="TreeGrafter"/>
</dbReference>
<evidence type="ECO:0000259" key="5">
    <source>
        <dbReference type="SMART" id="SM00062"/>
    </source>
</evidence>
<dbReference type="OrthoDB" id="9807888at2"/>
<dbReference type="PANTHER" id="PTHR30085">
    <property type="entry name" value="AMINO ACID ABC TRANSPORTER PERMEASE"/>
    <property type="match status" value="1"/>
</dbReference>
<dbReference type="Pfam" id="PF00497">
    <property type="entry name" value="SBP_bac_3"/>
    <property type="match status" value="1"/>
</dbReference>
<accession>A0A1M6WU69</accession>
<proteinExistence type="inferred from homology"/>
<dbReference type="InterPro" id="IPR001638">
    <property type="entry name" value="Solute-binding_3/MltF_N"/>
</dbReference>
<keyword evidence="3" id="KW-0732">Signal</keyword>
<comment type="similarity">
    <text evidence="1 4">Belongs to the bacterial solute-binding protein 3 family.</text>
</comment>
<name>A0A1M6WU69_9ACTN</name>